<feature type="transmembrane region" description="Helical" evidence="12">
    <location>
        <begin position="642"/>
        <end position="663"/>
    </location>
</feature>
<dbReference type="InterPro" id="IPR050726">
    <property type="entry name" value="mGluR"/>
</dbReference>
<gene>
    <name evidence="15" type="ORF">GSTENG00019695001</name>
</gene>
<keyword evidence="9" id="KW-0325">Glycoprotein</keyword>
<feature type="chain" id="PRO_5004243647" evidence="13">
    <location>
        <begin position="25"/>
        <end position="962"/>
    </location>
</feature>
<evidence type="ECO:0000259" key="14">
    <source>
        <dbReference type="PROSITE" id="PS50259"/>
    </source>
</evidence>
<reference evidence="15" key="1">
    <citation type="journal article" date="2004" name="Nature">
        <title>Genome duplication in the teleost fish Tetraodon nigroviridis reveals the early vertebrate proto-karyotype.</title>
        <authorList>
            <person name="Jaillon O."/>
            <person name="Aury J.-M."/>
            <person name="Brunet F."/>
            <person name="Petit J.-L."/>
            <person name="Stange-Thomann N."/>
            <person name="Mauceli E."/>
            <person name="Bouneau L."/>
            <person name="Fischer C."/>
            <person name="Ozouf-Costaz C."/>
            <person name="Bernot A."/>
            <person name="Nicaud S."/>
            <person name="Jaffe D."/>
            <person name="Fisher S."/>
            <person name="Lutfalla G."/>
            <person name="Dossat C."/>
            <person name="Segurens B."/>
            <person name="Dasilva C."/>
            <person name="Salanoubat M."/>
            <person name="Levy M."/>
            <person name="Boudet N."/>
            <person name="Castellano S."/>
            <person name="Anthouard V."/>
            <person name="Jubin C."/>
            <person name="Castelli V."/>
            <person name="Katinka M."/>
            <person name="Vacherie B."/>
            <person name="Biemont C."/>
            <person name="Skalli Z."/>
            <person name="Cattolico L."/>
            <person name="Poulain J."/>
            <person name="De Berardinis V."/>
            <person name="Cruaud C."/>
            <person name="Duprat S."/>
            <person name="Brottier P."/>
            <person name="Coutanceau J.-P."/>
            <person name="Gouzy J."/>
            <person name="Parra G."/>
            <person name="Lardier G."/>
            <person name="Chapple C."/>
            <person name="McKernan K.J."/>
            <person name="McEwan P."/>
            <person name="Bosak S."/>
            <person name="Kellis M."/>
            <person name="Volff J.-N."/>
            <person name="Guigo R."/>
            <person name="Zody M.C."/>
            <person name="Mesirov J."/>
            <person name="Lindblad-Toh K."/>
            <person name="Birren B."/>
            <person name="Nusbaum C."/>
            <person name="Kahn D."/>
            <person name="Robinson-Rechavi M."/>
            <person name="Laudet V."/>
            <person name="Schachter V."/>
            <person name="Quetier F."/>
            <person name="Saurin W."/>
            <person name="Scarpelli C."/>
            <person name="Wincker P."/>
            <person name="Lander E.S."/>
            <person name="Weissenbach J."/>
            <person name="Roest Crollius H."/>
        </authorList>
    </citation>
    <scope>NUCLEOTIDE SEQUENCE [LARGE SCALE GENOMIC DNA]</scope>
</reference>
<dbReference type="InterPro" id="IPR017978">
    <property type="entry name" value="GPCR_3_C"/>
</dbReference>
<evidence type="ECO:0000256" key="11">
    <source>
        <dbReference type="SAM" id="MobiDB-lite"/>
    </source>
</evidence>
<dbReference type="OrthoDB" id="425344at2759"/>
<keyword evidence="5 12" id="KW-1133">Transmembrane helix</keyword>
<evidence type="ECO:0000256" key="4">
    <source>
        <dbReference type="ARBA" id="ARBA00022692"/>
    </source>
</evidence>
<dbReference type="PROSITE" id="PS00981">
    <property type="entry name" value="G_PROTEIN_RECEP_F3_3"/>
    <property type="match status" value="1"/>
</dbReference>
<evidence type="ECO:0000256" key="5">
    <source>
        <dbReference type="ARBA" id="ARBA00022989"/>
    </source>
</evidence>
<dbReference type="Pfam" id="PF01094">
    <property type="entry name" value="ANF_receptor"/>
    <property type="match status" value="2"/>
</dbReference>
<feature type="compositionally biased region" description="Basic residues" evidence="11">
    <location>
        <begin position="121"/>
        <end position="134"/>
    </location>
</feature>
<dbReference type="AlphaFoldDB" id="Q4SE66"/>
<dbReference type="PRINTS" id="PR00593">
    <property type="entry name" value="MTABOTROPICR"/>
</dbReference>
<feature type="transmembrane region" description="Helical" evidence="12">
    <location>
        <begin position="604"/>
        <end position="630"/>
    </location>
</feature>
<dbReference type="GO" id="GO:0005886">
    <property type="term" value="C:plasma membrane"/>
    <property type="evidence" value="ECO:0007669"/>
    <property type="project" value="UniProtKB-SubCell"/>
</dbReference>
<dbReference type="PANTHER" id="PTHR24060">
    <property type="entry name" value="METABOTROPIC GLUTAMATE RECEPTOR"/>
    <property type="match status" value="1"/>
</dbReference>
<evidence type="ECO:0000256" key="8">
    <source>
        <dbReference type="ARBA" id="ARBA00023170"/>
    </source>
</evidence>
<dbReference type="Gene3D" id="3.40.50.2300">
    <property type="match status" value="2"/>
</dbReference>
<dbReference type="InterPro" id="IPR000337">
    <property type="entry name" value="GPCR_3"/>
</dbReference>
<proteinExistence type="inferred from homology"/>
<accession>Q4SE66</accession>
<evidence type="ECO:0000256" key="12">
    <source>
        <dbReference type="SAM" id="Phobius"/>
    </source>
</evidence>
<evidence type="ECO:0000256" key="10">
    <source>
        <dbReference type="ARBA" id="ARBA00023224"/>
    </source>
</evidence>
<evidence type="ECO:0000256" key="9">
    <source>
        <dbReference type="ARBA" id="ARBA00023180"/>
    </source>
</evidence>
<dbReference type="InterPro" id="IPR017979">
    <property type="entry name" value="GPCR_3_CS"/>
</dbReference>
<keyword evidence="13" id="KW-0732">Signal</keyword>
<dbReference type="GO" id="GO:0004930">
    <property type="term" value="F:G protein-coupled receptor activity"/>
    <property type="evidence" value="ECO:0007669"/>
    <property type="project" value="UniProtKB-KW"/>
</dbReference>
<dbReference type="PRINTS" id="PR00248">
    <property type="entry name" value="GPCRMGR"/>
</dbReference>
<feature type="signal peptide" evidence="13">
    <location>
        <begin position="1"/>
        <end position="24"/>
    </location>
</feature>
<evidence type="ECO:0000256" key="3">
    <source>
        <dbReference type="ARBA" id="ARBA00022475"/>
    </source>
</evidence>
<keyword evidence="3" id="KW-1003">Cell membrane</keyword>
<feature type="region of interest" description="Disordered" evidence="11">
    <location>
        <begin position="112"/>
        <end position="176"/>
    </location>
</feature>
<dbReference type="PRINTS" id="PR01054">
    <property type="entry name" value="MTABOTROPC4R"/>
</dbReference>
<evidence type="ECO:0000256" key="6">
    <source>
        <dbReference type="ARBA" id="ARBA00023040"/>
    </source>
</evidence>
<sequence>MVPGWFLGFSIHTLLLWSVGGASSKPSDPQAPQQEVARSIRVDGDIILGGLFPVHARGERGIPCGELKKEKGIHRLEAMLFAVDLINKDPELLPNVSLGVRILDTCSREHLRPGAGTHLRAGAHRARRRRRALRQRGGARPGQAGASGGGDRGLGQLRVHHGGQRPAAVPDSSDQLRLHGAGAQRRRALRLLLPRGPSRLLPGPGHAGHRHGDGLDLRVHAGLRGKLWGERRGGLRPGLQRGRWARAGGQRSAHEQVHKDHVTRAGLVPAGGVCIAQSLKVPREPPPGQFDTLVLRLLETPNARAVVLFANEDDVRRILDAARRNNLTGHFLWVGSDSWGAKISPVVQQEQVAEGAITVLPKRASVDAFDRYFKSRSLSNNRRNAWFAEFWEENFGCKLGMRGKRVGGAKKCTGLERVGRDSAYEQEGKVQFVMDAVYATAHALHRMHRQRCAGFTGLCPQMSTVNGRELLAHIRSVSFNGRSPPEVRPEVRGSAGTPVTFNPNGDAPGRYDIFQYQLNGSAAAYKVIGEWTNRLHLNPALWRGCEEEGGEGRAVLLALRSAARATPSRPARSPAELCPYEQRPDRNRTGCRPIPVVRLEWRSAWALLPVFLSVLGLVATSFVAVTFLRYRHTPLVRASGRELSFLLLCGIFLCYLATFPMLAAPGVLVCSLRRVLLGLGLSCSYAALLTKTNRIHRIFQQGRKAVLAPRCISPASQLLVAFSLISVQLLGILVWFAADPPHSFVDYGERRTPDPEQARGVLRCDISDLALICSLGYSILLMVTCTVYAIKTRGVPETFNEAKPIGFTMYTTCIIWLAFIPIFFGTAQSAERVSGSSLLTVLRTASCLSPGLTLALANSAPSLQLHIQTAMLTVSLSLSASVSLGMLFVPKVYIIIFHPEQNVGKPKRSFRAVVTAATMSSKLSQLAAQRPNGQVKAELCEGAEPAAAPTNSSYVSYTNHAI</sequence>
<dbReference type="KEGG" id="tng:GSTEN00019695G001"/>
<dbReference type="EMBL" id="CAAE01014625">
    <property type="protein sequence ID" value="CAG01066.1"/>
    <property type="molecule type" value="Genomic_DNA"/>
</dbReference>
<feature type="compositionally biased region" description="Low complexity" evidence="11">
    <location>
        <begin position="135"/>
        <end position="144"/>
    </location>
</feature>
<dbReference type="InterPro" id="IPR001786">
    <property type="entry name" value="GPCR_3_mGluR4"/>
</dbReference>
<evidence type="ECO:0000256" key="13">
    <source>
        <dbReference type="SAM" id="SignalP"/>
    </source>
</evidence>
<keyword evidence="7 12" id="KW-0472">Membrane</keyword>
<evidence type="ECO:0000313" key="15">
    <source>
        <dbReference type="EMBL" id="CAG01066.1"/>
    </source>
</evidence>
<feature type="transmembrane region" description="Helical" evidence="12">
    <location>
        <begin position="715"/>
        <end position="738"/>
    </location>
</feature>
<organism evidence="15">
    <name type="scientific">Tetraodon nigroviridis</name>
    <name type="common">Spotted green pufferfish</name>
    <name type="synonym">Chelonodon nigroviridis</name>
    <dbReference type="NCBI Taxonomy" id="99883"/>
    <lineage>
        <taxon>Eukaryota</taxon>
        <taxon>Metazoa</taxon>
        <taxon>Chordata</taxon>
        <taxon>Craniata</taxon>
        <taxon>Vertebrata</taxon>
        <taxon>Euteleostomi</taxon>
        <taxon>Actinopterygii</taxon>
        <taxon>Neopterygii</taxon>
        <taxon>Teleostei</taxon>
        <taxon>Neoteleostei</taxon>
        <taxon>Acanthomorphata</taxon>
        <taxon>Eupercaria</taxon>
        <taxon>Tetraodontiformes</taxon>
        <taxon>Tetradontoidea</taxon>
        <taxon>Tetraodontidae</taxon>
        <taxon>Tetraodon</taxon>
    </lineage>
</organism>
<comment type="similarity">
    <text evidence="2">Belongs to the G-protein coupled receptor 3 family.</text>
</comment>
<dbReference type="InterPro" id="IPR001828">
    <property type="entry name" value="ANF_lig-bd_rcpt"/>
</dbReference>
<dbReference type="FunFam" id="3.40.50.2300:FF:000145">
    <property type="entry name" value="Glutamate receptor, metabotropic"/>
    <property type="match status" value="1"/>
</dbReference>
<dbReference type="InterPro" id="IPR028082">
    <property type="entry name" value="Peripla_BP_I"/>
</dbReference>
<keyword evidence="10" id="KW-0807">Transducer</keyword>
<keyword evidence="6" id="KW-0297">G-protein coupled receptor</keyword>
<comment type="subcellular location">
    <subcellularLocation>
        <location evidence="1">Cell membrane</location>
        <topology evidence="1">Multi-pass membrane protein</topology>
    </subcellularLocation>
</comment>
<evidence type="ECO:0000256" key="7">
    <source>
        <dbReference type="ARBA" id="ARBA00023136"/>
    </source>
</evidence>
<comment type="caution">
    <text evidence="15">The sequence shown here is derived from an EMBL/GenBank/DDBJ whole genome shotgun (WGS) entry which is preliminary data.</text>
</comment>
<feature type="transmembrane region" description="Helical" evidence="12">
    <location>
        <begin position="869"/>
        <end position="889"/>
    </location>
</feature>
<feature type="transmembrane region" description="Helical" evidence="12">
    <location>
        <begin position="769"/>
        <end position="790"/>
    </location>
</feature>
<dbReference type="PROSITE" id="PS50259">
    <property type="entry name" value="G_PROTEIN_RECEP_F3_4"/>
    <property type="match status" value="1"/>
</dbReference>
<dbReference type="InterPro" id="IPR000162">
    <property type="entry name" value="GPCR_3_mtglu_rcpt"/>
</dbReference>
<feature type="region of interest" description="Disordered" evidence="11">
    <location>
        <begin position="482"/>
        <end position="502"/>
    </location>
</feature>
<dbReference type="Pfam" id="PF00003">
    <property type="entry name" value="7tm_3"/>
    <property type="match status" value="1"/>
</dbReference>
<feature type="transmembrane region" description="Helical" evidence="12">
    <location>
        <begin position="836"/>
        <end position="857"/>
    </location>
</feature>
<protein>
    <submittedName>
        <fullName evidence="15">(spotted green pufferfish) hypothetical protein</fullName>
    </submittedName>
</protein>
<feature type="domain" description="G-protein coupled receptors family 3 profile" evidence="14">
    <location>
        <begin position="605"/>
        <end position="911"/>
    </location>
</feature>
<keyword evidence="4 12" id="KW-0812">Transmembrane</keyword>
<name>Q4SE66_TETNG</name>
<evidence type="ECO:0000256" key="2">
    <source>
        <dbReference type="ARBA" id="ARBA00007242"/>
    </source>
</evidence>
<feature type="transmembrane region" description="Helical" evidence="12">
    <location>
        <begin position="802"/>
        <end position="824"/>
    </location>
</feature>
<evidence type="ECO:0000256" key="1">
    <source>
        <dbReference type="ARBA" id="ARBA00004651"/>
    </source>
</evidence>
<dbReference type="SUPFAM" id="SSF53822">
    <property type="entry name" value="Periplasmic binding protein-like I"/>
    <property type="match status" value="2"/>
</dbReference>
<reference evidence="15" key="2">
    <citation type="submission" date="2004-02" db="EMBL/GenBank/DDBJ databases">
        <authorList>
            <consortium name="Genoscope"/>
            <consortium name="Whitehead Institute Centre for Genome Research"/>
        </authorList>
    </citation>
    <scope>NUCLEOTIDE SEQUENCE</scope>
</reference>
<keyword evidence="8" id="KW-0675">Receptor</keyword>